<accession>A0ABU8X3M2</accession>
<evidence type="ECO:0000256" key="1">
    <source>
        <dbReference type="ARBA" id="ARBA00004571"/>
    </source>
</evidence>
<name>A0ABU8X3M2_9BURK</name>
<dbReference type="InterPro" id="IPR003715">
    <property type="entry name" value="Poly_export_N"/>
</dbReference>
<dbReference type="PANTHER" id="PTHR33619">
    <property type="entry name" value="POLYSACCHARIDE EXPORT PROTEIN GFCE-RELATED"/>
    <property type="match status" value="1"/>
</dbReference>
<dbReference type="RefSeq" id="WP_340334323.1">
    <property type="nucleotide sequence ID" value="NZ_JBBKZS010000002.1"/>
</dbReference>
<evidence type="ECO:0000256" key="13">
    <source>
        <dbReference type="ARBA" id="ARBA00023237"/>
    </source>
</evidence>
<evidence type="ECO:0000256" key="6">
    <source>
        <dbReference type="ARBA" id="ARBA00022692"/>
    </source>
</evidence>
<dbReference type="EMBL" id="JBBKZS010000002">
    <property type="protein sequence ID" value="MEJ8854249.1"/>
    <property type="molecule type" value="Genomic_DNA"/>
</dbReference>
<keyword evidence="4" id="KW-1134">Transmembrane beta strand</keyword>
<dbReference type="Pfam" id="PF22461">
    <property type="entry name" value="SLBB_2"/>
    <property type="match status" value="2"/>
</dbReference>
<evidence type="ECO:0000256" key="9">
    <source>
        <dbReference type="ARBA" id="ARBA00023065"/>
    </source>
</evidence>
<evidence type="ECO:0000256" key="10">
    <source>
        <dbReference type="ARBA" id="ARBA00023114"/>
    </source>
</evidence>
<dbReference type="InterPro" id="IPR054765">
    <property type="entry name" value="SLBB_dom"/>
</dbReference>
<comment type="subcellular location">
    <subcellularLocation>
        <location evidence="1">Cell outer membrane</location>
        <topology evidence="1">Multi-pass membrane protein</topology>
    </subcellularLocation>
</comment>
<keyword evidence="8" id="KW-0625">Polysaccharide transport</keyword>
<evidence type="ECO:0000313" key="18">
    <source>
        <dbReference type="EMBL" id="MEJ8854249.1"/>
    </source>
</evidence>
<evidence type="ECO:0000256" key="12">
    <source>
        <dbReference type="ARBA" id="ARBA00023139"/>
    </source>
</evidence>
<organism evidence="18 19">
    <name type="scientific">Variovorax robiniae</name>
    <dbReference type="NCBI Taxonomy" id="1836199"/>
    <lineage>
        <taxon>Bacteria</taxon>
        <taxon>Pseudomonadati</taxon>
        <taxon>Pseudomonadota</taxon>
        <taxon>Betaproteobacteria</taxon>
        <taxon>Burkholderiales</taxon>
        <taxon>Comamonadaceae</taxon>
        <taxon>Variovorax</taxon>
    </lineage>
</organism>
<dbReference type="PROSITE" id="PS51257">
    <property type="entry name" value="PROKAR_LIPOPROTEIN"/>
    <property type="match status" value="1"/>
</dbReference>
<feature type="domain" description="SLBB" evidence="17">
    <location>
        <begin position="187"/>
        <end position="265"/>
    </location>
</feature>
<dbReference type="PANTHER" id="PTHR33619:SF3">
    <property type="entry name" value="POLYSACCHARIDE EXPORT PROTEIN GFCE-RELATED"/>
    <property type="match status" value="1"/>
</dbReference>
<dbReference type="Pfam" id="PF02563">
    <property type="entry name" value="Poly_export"/>
    <property type="match status" value="1"/>
</dbReference>
<comment type="caution">
    <text evidence="18">The sequence shown here is derived from an EMBL/GenBank/DDBJ whole genome shotgun (WGS) entry which is preliminary data.</text>
</comment>
<keyword evidence="5" id="KW-0762">Sugar transport</keyword>
<dbReference type="Gene3D" id="3.30.1950.10">
    <property type="entry name" value="wza like domain"/>
    <property type="match status" value="1"/>
</dbReference>
<keyword evidence="19" id="KW-1185">Reference proteome</keyword>
<feature type="domain" description="SLBB" evidence="17">
    <location>
        <begin position="272"/>
        <end position="354"/>
    </location>
</feature>
<keyword evidence="10" id="KW-0626">Porin</keyword>
<dbReference type="Gene3D" id="3.10.560.10">
    <property type="entry name" value="Outer membrane lipoprotein wza domain like"/>
    <property type="match status" value="2"/>
</dbReference>
<evidence type="ECO:0000256" key="4">
    <source>
        <dbReference type="ARBA" id="ARBA00022452"/>
    </source>
</evidence>
<evidence type="ECO:0000256" key="14">
    <source>
        <dbReference type="ARBA" id="ARBA00023288"/>
    </source>
</evidence>
<gene>
    <name evidence="18" type="ORF">WKW79_06700</name>
</gene>
<evidence type="ECO:0000259" key="16">
    <source>
        <dbReference type="Pfam" id="PF02563"/>
    </source>
</evidence>
<evidence type="ECO:0000313" key="19">
    <source>
        <dbReference type="Proteomes" id="UP001367030"/>
    </source>
</evidence>
<evidence type="ECO:0000259" key="17">
    <source>
        <dbReference type="Pfam" id="PF22461"/>
    </source>
</evidence>
<feature type="signal peptide" evidence="15">
    <location>
        <begin position="1"/>
        <end position="19"/>
    </location>
</feature>
<dbReference type="Proteomes" id="UP001367030">
    <property type="component" value="Unassembled WGS sequence"/>
</dbReference>
<keyword evidence="11" id="KW-0472">Membrane</keyword>
<dbReference type="InterPro" id="IPR049712">
    <property type="entry name" value="Poly_export"/>
</dbReference>
<evidence type="ECO:0000256" key="2">
    <source>
        <dbReference type="ARBA" id="ARBA00009450"/>
    </source>
</evidence>
<keyword evidence="12" id="KW-0564">Palmitate</keyword>
<keyword evidence="6" id="KW-0812">Transmembrane</keyword>
<keyword evidence="9" id="KW-0406">Ion transport</keyword>
<keyword evidence="14" id="KW-0449">Lipoprotein</keyword>
<evidence type="ECO:0000256" key="11">
    <source>
        <dbReference type="ARBA" id="ARBA00023136"/>
    </source>
</evidence>
<evidence type="ECO:0000256" key="7">
    <source>
        <dbReference type="ARBA" id="ARBA00022729"/>
    </source>
</evidence>
<evidence type="ECO:0000256" key="8">
    <source>
        <dbReference type="ARBA" id="ARBA00023047"/>
    </source>
</evidence>
<comment type="similarity">
    <text evidence="2">Belongs to the BexD/CtrA/VexA family.</text>
</comment>
<reference evidence="18 19" key="1">
    <citation type="submission" date="2024-03" db="EMBL/GenBank/DDBJ databases">
        <title>Novel species of the genus Variovorax.</title>
        <authorList>
            <person name="Liu Q."/>
            <person name="Xin Y.-H."/>
        </authorList>
    </citation>
    <scope>NUCLEOTIDE SEQUENCE [LARGE SCALE GENOMIC DNA]</scope>
    <source>
        <strain evidence="18 19">KACC 18901</strain>
    </source>
</reference>
<evidence type="ECO:0000256" key="15">
    <source>
        <dbReference type="SAM" id="SignalP"/>
    </source>
</evidence>
<feature type="domain" description="Polysaccharide export protein N-terminal" evidence="16">
    <location>
        <begin position="89"/>
        <end position="181"/>
    </location>
</feature>
<sequence length="387" mass="40890">MKRILINAVLLASVGALLAGCTIAPSFDSMRYGENRPVNTEMKLGSGPDGDQPPDGYLTAITPDLIRIQNKARVTAVPADVQALIGGEPEPYRIGAGDVIGITVFDHPELVFSGQPALVGGGQDAASVAPGPGFVVNDAGNLSFPYAGTLKAAGMTVAELESTLTQRLSRVFKTPQVSVRVASFRSKRAYVDGEVKNTGLLVFTDIAMTLPEALNRAGGLATTGDRSNVILTRNGRSTRIDMNILTDAGVDPSRILLRNNDMITVRAREESKVTVMGEVNNQGGVLMRNGRLTLNDALTESGGLNLGTSAPRQIYVIRGLPDGGQTVFHLDARTASAIQMADGFALKAKDVVFVDPVPLVVFSRVANLVLVSTNTATAIRDLPRKTP</sequence>
<evidence type="ECO:0000256" key="5">
    <source>
        <dbReference type="ARBA" id="ARBA00022597"/>
    </source>
</evidence>
<protein>
    <submittedName>
        <fullName evidence="18">Polysaccharide biosynthesis/export family protein</fullName>
    </submittedName>
</protein>
<keyword evidence="13" id="KW-0998">Cell outer membrane</keyword>
<proteinExistence type="inferred from homology"/>
<keyword evidence="3" id="KW-0813">Transport</keyword>
<feature type="chain" id="PRO_5046985299" evidence="15">
    <location>
        <begin position="20"/>
        <end position="387"/>
    </location>
</feature>
<keyword evidence="7 15" id="KW-0732">Signal</keyword>
<evidence type="ECO:0000256" key="3">
    <source>
        <dbReference type="ARBA" id="ARBA00022448"/>
    </source>
</evidence>